<evidence type="ECO:0000313" key="5">
    <source>
        <dbReference type="EMBL" id="STZ56003.1"/>
    </source>
</evidence>
<dbReference type="PROSITE" id="PS51257">
    <property type="entry name" value="PROKAR_LIPOPROTEIN"/>
    <property type="match status" value="1"/>
</dbReference>
<dbReference type="Proteomes" id="UP000254437">
    <property type="component" value="Unassembled WGS sequence"/>
</dbReference>
<sequence length="275" mass="30595">MNLIKKSVLMSVCAFLVACNTMPTTYKIQAPTPEPTLQTFVVAVDDDYPPYDFFDDKGQATGFDVDILRAIGAKQNIPFTFKPVKWDNMVEGLENKKFQVALSGFAYSDERAKQYQVSNTYAYGQDIIVTLKANEQTNIPQTREELKGKKVITLGNSPYIEELESVLGKGNPNIIGVPNSLLMLQGLVDGTADVALTDKIVAQYYAQSFPNAKFNLTGTGDYFEPYPLVIVANKDEAELMKKINAGLVEIVKDGTYSKIYQNWFGETPKQLPEVK</sequence>
<evidence type="ECO:0000256" key="2">
    <source>
        <dbReference type="ARBA" id="ARBA00022729"/>
    </source>
</evidence>
<dbReference type="PANTHER" id="PTHR35936">
    <property type="entry name" value="MEMBRANE-BOUND LYTIC MUREIN TRANSGLYCOSYLASE F"/>
    <property type="match status" value="1"/>
</dbReference>
<evidence type="ECO:0000256" key="3">
    <source>
        <dbReference type="SAM" id="SignalP"/>
    </source>
</evidence>
<dbReference type="CDD" id="cd13704">
    <property type="entry name" value="PBP2_HisK"/>
    <property type="match status" value="1"/>
</dbReference>
<name>A0A378T804_MORLA</name>
<comment type="similarity">
    <text evidence="1">Belongs to the bacterial solute-binding protein 3 family.</text>
</comment>
<evidence type="ECO:0000256" key="1">
    <source>
        <dbReference type="ARBA" id="ARBA00010333"/>
    </source>
</evidence>
<dbReference type="AlphaFoldDB" id="A0A378T804"/>
<dbReference type="RefSeq" id="WP_115005368.1">
    <property type="nucleotide sequence ID" value="NZ_UGQU01000001.1"/>
</dbReference>
<feature type="chain" id="PRO_5017077418" evidence="3">
    <location>
        <begin position="19"/>
        <end position="275"/>
    </location>
</feature>
<feature type="domain" description="Solute-binding protein family 3/N-terminal" evidence="4">
    <location>
        <begin position="39"/>
        <end position="267"/>
    </location>
</feature>
<feature type="signal peptide" evidence="3">
    <location>
        <begin position="1"/>
        <end position="18"/>
    </location>
</feature>
<protein>
    <submittedName>
        <fullName evidence="5">Sulfate starvation-induced protein 7</fullName>
    </submittedName>
</protein>
<dbReference type="PANTHER" id="PTHR35936:SF19">
    <property type="entry name" value="AMINO-ACID-BINDING PROTEIN YXEM-RELATED"/>
    <property type="match status" value="1"/>
</dbReference>
<keyword evidence="2 3" id="KW-0732">Signal</keyword>
<evidence type="ECO:0000259" key="4">
    <source>
        <dbReference type="SMART" id="SM00062"/>
    </source>
</evidence>
<reference evidence="5 6" key="1">
    <citation type="submission" date="2018-06" db="EMBL/GenBank/DDBJ databases">
        <authorList>
            <consortium name="Pathogen Informatics"/>
            <person name="Doyle S."/>
        </authorList>
    </citation>
    <scope>NUCLEOTIDE SEQUENCE [LARGE SCALE GENOMIC DNA]</scope>
    <source>
        <strain evidence="5 6">NCTC10359</strain>
    </source>
</reference>
<dbReference type="SUPFAM" id="SSF53850">
    <property type="entry name" value="Periplasmic binding protein-like II"/>
    <property type="match status" value="1"/>
</dbReference>
<gene>
    <name evidence="5" type="primary">fliY_1</name>
    <name evidence="5" type="ORF">NCTC10359_00603</name>
</gene>
<accession>A0A378T804</accession>
<dbReference type="EMBL" id="UGQU01000001">
    <property type="protein sequence ID" value="STZ56003.1"/>
    <property type="molecule type" value="Genomic_DNA"/>
</dbReference>
<dbReference type="Gene3D" id="3.40.190.10">
    <property type="entry name" value="Periplasmic binding protein-like II"/>
    <property type="match status" value="2"/>
</dbReference>
<evidence type="ECO:0000313" key="6">
    <source>
        <dbReference type="Proteomes" id="UP000254437"/>
    </source>
</evidence>
<dbReference type="Pfam" id="PF00497">
    <property type="entry name" value="SBP_bac_3"/>
    <property type="match status" value="1"/>
</dbReference>
<dbReference type="SMART" id="SM00062">
    <property type="entry name" value="PBPb"/>
    <property type="match status" value="1"/>
</dbReference>
<proteinExistence type="inferred from homology"/>
<dbReference type="InterPro" id="IPR001638">
    <property type="entry name" value="Solute-binding_3/MltF_N"/>
</dbReference>
<organism evidence="5 6">
    <name type="scientific">Moraxella lacunata</name>
    <dbReference type="NCBI Taxonomy" id="477"/>
    <lineage>
        <taxon>Bacteria</taxon>
        <taxon>Pseudomonadati</taxon>
        <taxon>Pseudomonadota</taxon>
        <taxon>Gammaproteobacteria</taxon>
        <taxon>Moraxellales</taxon>
        <taxon>Moraxellaceae</taxon>
        <taxon>Moraxella</taxon>
    </lineage>
</organism>